<reference evidence="2" key="2">
    <citation type="submission" date="2021-09" db="EMBL/GenBank/DDBJ databases">
        <authorList>
            <person name="Gilroy R."/>
        </authorList>
    </citation>
    <scope>NUCLEOTIDE SEQUENCE</scope>
    <source>
        <strain evidence="2">CHK175-13533</strain>
    </source>
</reference>
<reference evidence="2" key="1">
    <citation type="journal article" date="2021" name="PeerJ">
        <title>Extensive microbial diversity within the chicken gut microbiome revealed by metagenomics and culture.</title>
        <authorList>
            <person name="Gilroy R."/>
            <person name="Ravi A."/>
            <person name="Getino M."/>
            <person name="Pursley I."/>
            <person name="Horton D.L."/>
            <person name="Alikhan N.F."/>
            <person name="Baker D."/>
            <person name="Gharbi K."/>
            <person name="Hall N."/>
            <person name="Watson M."/>
            <person name="Adriaenssens E.M."/>
            <person name="Foster-Nyarko E."/>
            <person name="Jarju S."/>
            <person name="Secka A."/>
            <person name="Antonio M."/>
            <person name="Oren A."/>
            <person name="Chaudhuri R.R."/>
            <person name="La Ragione R."/>
            <person name="Hildebrand F."/>
            <person name="Pallen M.J."/>
        </authorList>
    </citation>
    <scope>NUCLEOTIDE SEQUENCE</scope>
    <source>
        <strain evidence="2">CHK175-13533</strain>
    </source>
</reference>
<dbReference type="Proteomes" id="UP000700248">
    <property type="component" value="Unassembled WGS sequence"/>
</dbReference>
<dbReference type="CDD" id="cd03788">
    <property type="entry name" value="GT20_TPS"/>
    <property type="match status" value="1"/>
</dbReference>
<evidence type="ECO:0000256" key="1">
    <source>
        <dbReference type="ARBA" id="ARBA00008799"/>
    </source>
</evidence>
<evidence type="ECO:0000313" key="3">
    <source>
        <dbReference type="Proteomes" id="UP000700248"/>
    </source>
</evidence>
<organism evidence="2 3">
    <name type="scientific">Paenalcaligenes hominis</name>
    <dbReference type="NCBI Taxonomy" id="643674"/>
    <lineage>
        <taxon>Bacteria</taxon>
        <taxon>Pseudomonadati</taxon>
        <taxon>Pseudomonadota</taxon>
        <taxon>Betaproteobacteria</taxon>
        <taxon>Burkholderiales</taxon>
        <taxon>Alcaligenaceae</taxon>
        <taxon>Paenalcaligenes</taxon>
    </lineage>
</organism>
<dbReference type="Pfam" id="PF00982">
    <property type="entry name" value="Glyco_transf_20"/>
    <property type="match status" value="1"/>
</dbReference>
<dbReference type="Gene3D" id="3.40.50.2000">
    <property type="entry name" value="Glycogen Phosphorylase B"/>
    <property type="match status" value="2"/>
</dbReference>
<gene>
    <name evidence="2" type="ORF">K8U84_02980</name>
</gene>
<accession>A0A9D3AA87</accession>
<dbReference type="AlphaFoldDB" id="A0A9D3AA87"/>
<dbReference type="GO" id="GO:0003825">
    <property type="term" value="F:alpha,alpha-trehalose-phosphate synthase (UDP-forming) activity"/>
    <property type="evidence" value="ECO:0007669"/>
    <property type="project" value="TreeGrafter"/>
</dbReference>
<evidence type="ECO:0000313" key="2">
    <source>
        <dbReference type="EMBL" id="HJH23497.1"/>
    </source>
</evidence>
<comment type="similarity">
    <text evidence="1">Belongs to the glycosyltransferase 20 family.</text>
</comment>
<dbReference type="RefSeq" id="WP_276830180.1">
    <property type="nucleotide sequence ID" value="NZ_DYTQ01000039.1"/>
</dbReference>
<comment type="caution">
    <text evidence="2">The sequence shown here is derived from an EMBL/GenBank/DDBJ whole genome shotgun (WGS) entry which is preliminary data.</text>
</comment>
<dbReference type="InterPro" id="IPR001830">
    <property type="entry name" value="Glyco_trans_20"/>
</dbReference>
<dbReference type="SUPFAM" id="SSF53756">
    <property type="entry name" value="UDP-Glycosyltransferase/glycogen phosphorylase"/>
    <property type="match status" value="1"/>
</dbReference>
<name>A0A9D3AA87_9BURK</name>
<dbReference type="EMBL" id="DYTQ01000039">
    <property type="protein sequence ID" value="HJH23497.1"/>
    <property type="molecule type" value="Genomic_DNA"/>
</dbReference>
<sequence length="467" mass="52580">MSRIIVVSIRVAQQKSIATGGLAVAIECMLNAHQQEGIWLGWSGEQCAQPCTELHVEHRDHYSTMTFSLTPEQHQQFYCGYANNCLWPAFHQRIDLMTFNSHEYQQYLAVNEQIAHYLSTVLRPDDIVWVHDYHLIPLAHYCRKLGLNQPIGFFLHTPFPNPDALATIPRHQSWLPYLLDYEVVGLQSTPDFLNLSNSLTKVLGLSANEGRITYKNRTTLIKSYPISIAPELIQSMATMPTPFGSDTSDYPILGDGQLIVSADRLDYSKGLPKRFESFNTLLEHFPTLKESVNYLQIAPSTREGIESYQQQQNELESLAGQINGKHASFNWVPLIYLNRAVAPVMLMSIFRKAHVGFIAPLRDGMNLVAKEYVAAQDAADPGVLVLSEFTGAASEFQEGALLVNPYDTEATAQALYRALTMSLAERQARHQALMAHLEEFDLKRWCFSFLSDLNAVLETEATPSLQN</sequence>
<dbReference type="PANTHER" id="PTHR10788">
    <property type="entry name" value="TREHALOSE-6-PHOSPHATE SYNTHASE"/>
    <property type="match status" value="1"/>
</dbReference>
<dbReference type="PANTHER" id="PTHR10788:SF106">
    <property type="entry name" value="BCDNA.GH08860"/>
    <property type="match status" value="1"/>
</dbReference>
<proteinExistence type="inferred from homology"/>
<dbReference type="GO" id="GO:0005992">
    <property type="term" value="P:trehalose biosynthetic process"/>
    <property type="evidence" value="ECO:0007669"/>
    <property type="project" value="InterPro"/>
</dbReference>
<protein>
    <submittedName>
        <fullName evidence="2">Trehalose-6-phosphate synthase</fullName>
    </submittedName>
</protein>